<dbReference type="EMBL" id="CM047737">
    <property type="protein sequence ID" value="KAJ0049064.1"/>
    <property type="molecule type" value="Genomic_DNA"/>
</dbReference>
<protein>
    <submittedName>
        <fullName evidence="1">Uncharacterized protein</fullName>
    </submittedName>
</protein>
<comment type="caution">
    <text evidence="1">The sequence shown here is derived from an EMBL/GenBank/DDBJ whole genome shotgun (WGS) entry which is preliminary data.</text>
</comment>
<dbReference type="Proteomes" id="UP001163603">
    <property type="component" value="Chromosome 2"/>
</dbReference>
<evidence type="ECO:0000313" key="1">
    <source>
        <dbReference type="EMBL" id="KAJ0049064.1"/>
    </source>
</evidence>
<organism evidence="1 2">
    <name type="scientific">Pistacia integerrima</name>
    <dbReference type="NCBI Taxonomy" id="434235"/>
    <lineage>
        <taxon>Eukaryota</taxon>
        <taxon>Viridiplantae</taxon>
        <taxon>Streptophyta</taxon>
        <taxon>Embryophyta</taxon>
        <taxon>Tracheophyta</taxon>
        <taxon>Spermatophyta</taxon>
        <taxon>Magnoliopsida</taxon>
        <taxon>eudicotyledons</taxon>
        <taxon>Gunneridae</taxon>
        <taxon>Pentapetalae</taxon>
        <taxon>rosids</taxon>
        <taxon>malvids</taxon>
        <taxon>Sapindales</taxon>
        <taxon>Anacardiaceae</taxon>
        <taxon>Pistacia</taxon>
    </lineage>
</organism>
<sequence>MSTLTGFPLFVQQFKALFKKNFLLSWKHKTATFLQLFSSLFFILLMFIIKLAVDARFSSSTEYSALRDPKPLVSPSIPPCEDKFYVNLPCIDFVWSGNDSVRVQRIVSAIIQNNPGRAIPSNKVMSFRTKAEVDEWLFDNPLRCPGALHFVDRNATVISYGIQTNSTSVERRGLHEDPTFKFQIPLQIAAEREIARSMIGDPNFSWVVGLKEFAHPARELFNVVGSIGPSFFLAAAMFGLVFQIGSLVTEKELKLRQAMTMMGLYDSAYWLSWLSWEGIITFFSSLFIVLFGMMFQFDFFLNNSFAVLFFMFFLFELNMTGYAFMFSSLISKSSSSTTVGFSLYIVGSLTQASSYRTTWSLFPPNLLAEGLNLLADATSSPGDIGISWSRRNDIYMWLLATFFAWFLLAIYFDNIIANSAGVRKPMFYFLNPWYWTGKGGSKPEEGGICSCIGSVPPLEHTTPDDEDVLEEENIVKQLSREGVEPNVAVQIRGLVKTYPGTRKIGCCKSKKTPPYHAVKGLCVNIAKDQLFCLLGPNGAGKTTTISCLTGITPATGGDGKNLVSLIYGNSIGNSVGMSKIRKIIGVCPQFDILWNALSGEEHLQLFASIKGLPSDSIKSVTENSLAEVRLTKAAKVRAGSYSGGMKRRLSVAIALVGDPKLVILDEPTSGMDPITRKACVGHNTRCKESFTESKSEQSPSNRPETVATPHHDAVKQFFKNHLDVVPKEENKAFLTYIIPHDREELLTSFFKELQDREREFGIADIQLGLSKLEEVFLNIAKQAELDNAAAEGRLVTLNLSSGASVEIPPGARFVGIPGTETAENPRGIMVEVYWQQDDSGDPLHFWSLYRNSYTS</sequence>
<evidence type="ECO:0000313" key="2">
    <source>
        <dbReference type="Proteomes" id="UP001163603"/>
    </source>
</evidence>
<keyword evidence="2" id="KW-1185">Reference proteome</keyword>
<gene>
    <name evidence="1" type="ORF">Pint_15241</name>
</gene>
<name>A0ACC0ZCB5_9ROSI</name>
<proteinExistence type="predicted"/>
<reference evidence="2" key="1">
    <citation type="journal article" date="2023" name="G3 (Bethesda)">
        <title>Genome assembly and association tests identify interacting loci associated with vigor, precocity, and sex in interspecific pistachio rootstocks.</title>
        <authorList>
            <person name="Palmer W."/>
            <person name="Jacygrad E."/>
            <person name="Sagayaradj S."/>
            <person name="Cavanaugh K."/>
            <person name="Han R."/>
            <person name="Bertier L."/>
            <person name="Beede B."/>
            <person name="Kafkas S."/>
            <person name="Golino D."/>
            <person name="Preece J."/>
            <person name="Michelmore R."/>
        </authorList>
    </citation>
    <scope>NUCLEOTIDE SEQUENCE [LARGE SCALE GENOMIC DNA]</scope>
</reference>
<accession>A0ACC0ZCB5</accession>